<dbReference type="Proteomes" id="UP000033452">
    <property type="component" value="Unassembled WGS sequence"/>
</dbReference>
<evidence type="ECO:0000313" key="2">
    <source>
        <dbReference type="Proteomes" id="UP000033452"/>
    </source>
</evidence>
<sequence>MIRASLLIGGALLLSACSSKPEVPVLAVESQQLHQRVNGKGQDEFAFVVTVKATPQMNLDTSKPVSRRELKRFADQQRVEDSPELKLKLEDEAVVRLKKALKEARYCESGYKIERVFWRDRSVQLRGICQ</sequence>
<comment type="caution">
    <text evidence="1">The sequence shown here is derived from an EMBL/GenBank/DDBJ whole genome shotgun (WGS) entry which is preliminary data.</text>
</comment>
<proteinExistence type="predicted"/>
<gene>
    <name evidence="1" type="ORF">TW77_04035</name>
</gene>
<dbReference type="PATRIC" id="fig|43658.5.peg.845"/>
<dbReference type="AlphaFoldDB" id="A0A0F4QY48"/>
<keyword evidence="2" id="KW-1185">Reference proteome</keyword>
<evidence type="ECO:0008006" key="3">
    <source>
        <dbReference type="Google" id="ProtNLM"/>
    </source>
</evidence>
<dbReference type="PROSITE" id="PS51257">
    <property type="entry name" value="PROKAR_LIPOPROTEIN"/>
    <property type="match status" value="1"/>
</dbReference>
<dbReference type="OrthoDB" id="6313013at2"/>
<organism evidence="1 2">
    <name type="scientific">Pseudoalteromonas rubra</name>
    <dbReference type="NCBI Taxonomy" id="43658"/>
    <lineage>
        <taxon>Bacteria</taxon>
        <taxon>Pseudomonadati</taxon>
        <taxon>Pseudomonadota</taxon>
        <taxon>Gammaproteobacteria</taxon>
        <taxon>Alteromonadales</taxon>
        <taxon>Pseudoalteromonadaceae</taxon>
        <taxon>Pseudoalteromonas</taxon>
    </lineage>
</organism>
<evidence type="ECO:0000313" key="1">
    <source>
        <dbReference type="EMBL" id="KJZ12264.1"/>
    </source>
</evidence>
<dbReference type="EMBL" id="JXYA01000006">
    <property type="protein sequence ID" value="KJZ12264.1"/>
    <property type="molecule type" value="Genomic_DNA"/>
</dbReference>
<reference evidence="1 2" key="1">
    <citation type="journal article" date="2015" name="BMC Genomics">
        <title>Genome mining reveals unlocked bioactive potential of marine Gram-negative bacteria.</title>
        <authorList>
            <person name="Machado H."/>
            <person name="Sonnenschein E.C."/>
            <person name="Melchiorsen J."/>
            <person name="Gram L."/>
        </authorList>
    </citation>
    <scope>NUCLEOTIDE SEQUENCE [LARGE SCALE GENOMIC DNA]</scope>
    <source>
        <strain evidence="1 2">S2471</strain>
    </source>
</reference>
<dbReference type="RefSeq" id="WP_046003713.1">
    <property type="nucleotide sequence ID" value="NZ_JXYA01000006.1"/>
</dbReference>
<protein>
    <recommendedName>
        <fullName evidence="3">Lipoprotein</fullName>
    </recommendedName>
</protein>
<name>A0A0F4QY48_9GAMM</name>
<accession>A0A0F4QY48</accession>